<comment type="subcellular location">
    <subcellularLocation>
        <location evidence="1">Endomembrane system</location>
        <topology evidence="1">Multi-pass membrane protein</topology>
    </subcellularLocation>
</comment>
<evidence type="ECO:0000256" key="9">
    <source>
        <dbReference type="ARBA" id="ARBA00022989"/>
    </source>
</evidence>
<keyword evidence="3 13" id="KW-0812">Transmembrane</keyword>
<organism evidence="15 16">
    <name type="scientific">Halobellus rarus</name>
    <dbReference type="NCBI Taxonomy" id="1126237"/>
    <lineage>
        <taxon>Archaea</taxon>
        <taxon>Methanobacteriati</taxon>
        <taxon>Methanobacteriota</taxon>
        <taxon>Stenosarchaea group</taxon>
        <taxon>Halobacteria</taxon>
        <taxon>Halobacteriales</taxon>
        <taxon>Haloferacaceae</taxon>
        <taxon>Halobellus</taxon>
    </lineage>
</organism>
<feature type="transmembrane region" description="Helical" evidence="13">
    <location>
        <begin position="450"/>
        <end position="472"/>
    </location>
</feature>
<feature type="transmembrane region" description="Helical" evidence="13">
    <location>
        <begin position="269"/>
        <end position="287"/>
    </location>
</feature>
<keyword evidence="10" id="KW-0186">Copper</keyword>
<feature type="transmembrane region" description="Helical" evidence="13">
    <location>
        <begin position="505"/>
        <end position="525"/>
    </location>
</feature>
<dbReference type="InterPro" id="IPR044492">
    <property type="entry name" value="P_typ_ATPase_HD_dom"/>
</dbReference>
<protein>
    <submittedName>
        <fullName evidence="15">Heavy metal translocating P-type ATPase</fullName>
    </submittedName>
</protein>
<evidence type="ECO:0000256" key="7">
    <source>
        <dbReference type="ARBA" id="ARBA00022842"/>
    </source>
</evidence>
<keyword evidence="7" id="KW-0460">Magnesium</keyword>
<dbReference type="Pfam" id="PF00403">
    <property type="entry name" value="HMA"/>
    <property type="match status" value="2"/>
</dbReference>
<evidence type="ECO:0000256" key="4">
    <source>
        <dbReference type="ARBA" id="ARBA00022723"/>
    </source>
</evidence>
<feature type="region of interest" description="Disordered" evidence="12">
    <location>
        <begin position="137"/>
        <end position="156"/>
    </location>
</feature>
<dbReference type="Gene3D" id="3.40.1110.10">
    <property type="entry name" value="Calcium-transporting ATPase, cytoplasmic domain N"/>
    <property type="match status" value="2"/>
</dbReference>
<dbReference type="Gene3D" id="2.70.150.10">
    <property type="entry name" value="Calcium-transporting ATPase, cytoplasmic transduction domain A"/>
    <property type="match status" value="1"/>
</dbReference>
<dbReference type="InterPro" id="IPR036163">
    <property type="entry name" value="HMA_dom_sf"/>
</dbReference>
<keyword evidence="4" id="KW-0479">Metal-binding</keyword>
<dbReference type="InterPro" id="IPR023214">
    <property type="entry name" value="HAD_sf"/>
</dbReference>
<feature type="domain" description="HMA" evidence="14">
    <location>
        <begin position="72"/>
        <end position="138"/>
    </location>
</feature>
<dbReference type="SUPFAM" id="SSF81653">
    <property type="entry name" value="Calcium ATPase, transduction domain A"/>
    <property type="match status" value="1"/>
</dbReference>
<evidence type="ECO:0000256" key="13">
    <source>
        <dbReference type="SAM" id="Phobius"/>
    </source>
</evidence>
<comment type="caution">
    <text evidence="15">The sequence shown here is derived from an EMBL/GenBank/DDBJ whole genome shotgun (WGS) entry which is preliminary data.</text>
</comment>
<dbReference type="PROSITE" id="PS50846">
    <property type="entry name" value="HMA_2"/>
    <property type="match status" value="2"/>
</dbReference>
<dbReference type="InterPro" id="IPR017969">
    <property type="entry name" value="Heavy-metal-associated_CS"/>
</dbReference>
<feature type="domain" description="HMA" evidence="14">
    <location>
        <begin position="4"/>
        <end position="70"/>
    </location>
</feature>
<feature type="transmembrane region" description="Helical" evidence="13">
    <location>
        <begin position="203"/>
        <end position="222"/>
    </location>
</feature>
<dbReference type="NCBIfam" id="TIGR00003">
    <property type="entry name" value="copper ion binding protein"/>
    <property type="match status" value="1"/>
</dbReference>
<feature type="compositionally biased region" description="Acidic residues" evidence="12">
    <location>
        <begin position="143"/>
        <end position="152"/>
    </location>
</feature>
<gene>
    <name evidence="15" type="ORF">ACFSBX_09320</name>
</gene>
<dbReference type="PANTHER" id="PTHR43520:SF8">
    <property type="entry name" value="P-TYPE CU(+) TRANSPORTER"/>
    <property type="match status" value="1"/>
</dbReference>
<feature type="region of interest" description="Disordered" evidence="12">
    <location>
        <begin position="585"/>
        <end position="604"/>
    </location>
</feature>
<dbReference type="Pfam" id="PF00122">
    <property type="entry name" value="E1-E2_ATPase"/>
    <property type="match status" value="1"/>
</dbReference>
<evidence type="ECO:0000256" key="11">
    <source>
        <dbReference type="ARBA" id="ARBA00023136"/>
    </source>
</evidence>
<keyword evidence="6" id="KW-0813">Transport</keyword>
<evidence type="ECO:0000256" key="10">
    <source>
        <dbReference type="ARBA" id="ARBA00023008"/>
    </source>
</evidence>
<evidence type="ECO:0000256" key="3">
    <source>
        <dbReference type="ARBA" id="ARBA00022692"/>
    </source>
</evidence>
<dbReference type="CDD" id="cd02094">
    <property type="entry name" value="P-type_ATPase_Cu-like"/>
    <property type="match status" value="1"/>
</dbReference>
<dbReference type="PROSITE" id="PS01229">
    <property type="entry name" value="COF_2"/>
    <property type="match status" value="1"/>
</dbReference>
<evidence type="ECO:0000313" key="15">
    <source>
        <dbReference type="EMBL" id="MFD1599154.1"/>
    </source>
</evidence>
<dbReference type="Pfam" id="PF00702">
    <property type="entry name" value="Hydrolase"/>
    <property type="match status" value="1"/>
</dbReference>
<keyword evidence="6" id="KW-0406">Ion transport</keyword>
<dbReference type="SFLD" id="SFLDF00027">
    <property type="entry name" value="p-type_atpase"/>
    <property type="match status" value="1"/>
</dbReference>
<dbReference type="PRINTS" id="PR00119">
    <property type="entry name" value="CATATPASE"/>
</dbReference>
<dbReference type="SFLD" id="SFLDS00003">
    <property type="entry name" value="Haloacid_Dehalogenase"/>
    <property type="match status" value="1"/>
</dbReference>
<dbReference type="InterPro" id="IPR059000">
    <property type="entry name" value="ATPase_P-type_domA"/>
</dbReference>
<feature type="transmembrane region" description="Helical" evidence="13">
    <location>
        <begin position="243"/>
        <end position="263"/>
    </location>
</feature>
<dbReference type="InterPro" id="IPR006122">
    <property type="entry name" value="HMA_Cu_ion-bd"/>
</dbReference>
<feature type="transmembrane region" description="Helical" evidence="13">
    <location>
        <begin position="905"/>
        <end position="925"/>
    </location>
</feature>
<reference evidence="15 16" key="1">
    <citation type="journal article" date="2019" name="Int. J. Syst. Evol. Microbiol.">
        <title>The Global Catalogue of Microorganisms (GCM) 10K type strain sequencing project: providing services to taxonomists for standard genome sequencing and annotation.</title>
        <authorList>
            <consortium name="The Broad Institute Genomics Platform"/>
            <consortium name="The Broad Institute Genome Sequencing Center for Infectious Disease"/>
            <person name="Wu L."/>
            <person name="Ma J."/>
        </authorList>
    </citation>
    <scope>NUCLEOTIDE SEQUENCE [LARGE SCALE GENOMIC DNA]</scope>
    <source>
        <strain evidence="15 16">CGMCC 1.12121</strain>
    </source>
</reference>
<dbReference type="FunFam" id="3.30.70.100:FF:000005">
    <property type="entry name" value="Copper-exporting P-type ATPase A"/>
    <property type="match status" value="1"/>
</dbReference>
<dbReference type="RefSeq" id="WP_256421992.1">
    <property type="nucleotide sequence ID" value="NZ_JANHDI010000010.1"/>
</dbReference>
<keyword evidence="6" id="KW-0187">Copper transport</keyword>
<evidence type="ECO:0000313" key="16">
    <source>
        <dbReference type="Proteomes" id="UP001597085"/>
    </source>
</evidence>
<dbReference type="GO" id="GO:0012505">
    <property type="term" value="C:endomembrane system"/>
    <property type="evidence" value="ECO:0007669"/>
    <property type="project" value="UniProtKB-SubCell"/>
</dbReference>
<dbReference type="Proteomes" id="UP001597085">
    <property type="component" value="Unassembled WGS sequence"/>
</dbReference>
<keyword evidence="16" id="KW-1185">Reference proteome</keyword>
<dbReference type="CDD" id="cd00371">
    <property type="entry name" value="HMA"/>
    <property type="match status" value="2"/>
</dbReference>
<dbReference type="PANTHER" id="PTHR43520">
    <property type="entry name" value="ATP7, ISOFORM B"/>
    <property type="match status" value="1"/>
</dbReference>
<dbReference type="FunFam" id="2.70.150.10:FF:000002">
    <property type="entry name" value="Copper-transporting ATPase 1, putative"/>
    <property type="match status" value="1"/>
</dbReference>
<feature type="compositionally biased region" description="Polar residues" evidence="12">
    <location>
        <begin position="329"/>
        <end position="339"/>
    </location>
</feature>
<evidence type="ECO:0000256" key="12">
    <source>
        <dbReference type="SAM" id="MobiDB-lite"/>
    </source>
</evidence>
<dbReference type="PROSITE" id="PS01047">
    <property type="entry name" value="HMA_1"/>
    <property type="match status" value="1"/>
</dbReference>
<dbReference type="InterPro" id="IPR023299">
    <property type="entry name" value="ATPase_P-typ_cyto_dom_N"/>
</dbReference>
<feature type="region of interest" description="Disordered" evidence="12">
    <location>
        <begin position="317"/>
        <end position="350"/>
    </location>
</feature>
<keyword evidence="11 13" id="KW-0472">Membrane</keyword>
<evidence type="ECO:0000256" key="8">
    <source>
        <dbReference type="ARBA" id="ARBA00022967"/>
    </source>
</evidence>
<sequence length="944" mass="98525">MSTRTIHLDVRGMSCANCSGTVQDALGSLDGVESASVNFATDEASVTYDPDRVSLSEVYDAIESAGYDPVSETVSIAITDMSCANCAETNRTALESNPGVVRADVNFATDEAQVEYVPGEVSIEELYDAVESAGYTPVRETGDDADGQTGDGEDARDVARNAEITRQKRLTLFGAALSTPLLAMLALHLFAPGALPETVPGTGVPFGWVAFALATPVQVVLGREFYENSYTALVRNRTANMDVLIALGSTTAYLYSVIALVGILPNAGLYFDTAALILVFITLGNYLEARSKGQASEALRSLLEMEADTATLVDRAASETPPADGEVAEQSSAARQTESGEAVDGEEREVPLDEVEVGDRMKVRPGEKIPTDGVVVDGESAVDESMVTGESVPVSKEAGDEVVGSTVNQNGVLVVEATKVGSDTAIQQIVQTVKEAQSRQPEIQNVADRISAYFVPAVIVNALVWATVWMLFPAQLAGFVEALPLWGVVVGGPAAAGGTVSTLEFAVLVFASAVLIACPCALGLATPAATMVGTSIGAQNGVLFKGGDILERVRDVDTVVFDKTGTLTKGEMSLTDVVALGPSADGGALDPASDDDALDPAPDGGALREVADDGDATAEAGAGEDAETTVLRLAAAAERNSEHPLAQAIVEGAAERGVDVPEAEEFENVPGHGVRATVEGDTVLVGNRRLLEDAGIDPSPAEETMHRLEEEGKTAMLVGRLFERTGETEPSDAADETSTAAGEVLGVVANADTIKETSAEAVRALRERGVDVHMITGDNERTARAVAEQVGIDPDNVRAEVLPDGKADAVEAIQDEGKKAMMVGDGVNDAPALAAAFVGTALGSGTDVAIEAADVTLMRDDPTDVVKAIRVSAGTLAKIKQNLFWALGYNTAMIPLASLGLLQPILAAGAMALSSVSVLTNSLLFRRYTPDHDYRILGFLRRRR</sequence>
<dbReference type="InterPro" id="IPR006121">
    <property type="entry name" value="HMA_dom"/>
</dbReference>
<dbReference type="Gene3D" id="3.40.50.1000">
    <property type="entry name" value="HAD superfamily/HAD-like"/>
    <property type="match status" value="2"/>
</dbReference>
<dbReference type="Gene3D" id="3.30.70.100">
    <property type="match status" value="2"/>
</dbReference>
<comment type="similarity">
    <text evidence="2">Belongs to the cation transport ATPase (P-type) (TC 3.A.3) family. Type IB subfamily.</text>
</comment>
<dbReference type="SFLD" id="SFLDG00002">
    <property type="entry name" value="C1.7:_P-type_atpase_like"/>
    <property type="match status" value="1"/>
</dbReference>
<dbReference type="InterPro" id="IPR018303">
    <property type="entry name" value="ATPase_P-typ_P_site"/>
</dbReference>
<dbReference type="InterPro" id="IPR036412">
    <property type="entry name" value="HAD-like_sf"/>
</dbReference>
<accession>A0ABD6CMR8</accession>
<name>A0ABD6CMR8_9EURY</name>
<evidence type="ECO:0000256" key="6">
    <source>
        <dbReference type="ARBA" id="ARBA00022796"/>
    </source>
</evidence>
<dbReference type="GO" id="GO:0046872">
    <property type="term" value="F:metal ion binding"/>
    <property type="evidence" value="ECO:0007669"/>
    <property type="project" value="UniProtKB-KW"/>
</dbReference>
<proteinExistence type="inferred from homology"/>
<dbReference type="GO" id="GO:0006825">
    <property type="term" value="P:copper ion transport"/>
    <property type="evidence" value="ECO:0007669"/>
    <property type="project" value="UniProtKB-KW"/>
</dbReference>
<dbReference type="InterPro" id="IPR008250">
    <property type="entry name" value="ATPase_P-typ_transduc_dom_A_sf"/>
</dbReference>
<evidence type="ECO:0000256" key="1">
    <source>
        <dbReference type="ARBA" id="ARBA00004127"/>
    </source>
</evidence>
<dbReference type="AlphaFoldDB" id="A0ABD6CMR8"/>
<feature type="transmembrane region" description="Helical" evidence="13">
    <location>
        <begin position="170"/>
        <end position="191"/>
    </location>
</feature>
<evidence type="ECO:0000256" key="5">
    <source>
        <dbReference type="ARBA" id="ARBA00022737"/>
    </source>
</evidence>
<dbReference type="InterPro" id="IPR001757">
    <property type="entry name" value="P_typ_ATPase"/>
</dbReference>
<evidence type="ECO:0000256" key="2">
    <source>
        <dbReference type="ARBA" id="ARBA00006024"/>
    </source>
</evidence>
<dbReference type="SUPFAM" id="SSF55008">
    <property type="entry name" value="HMA, heavy metal-associated domain"/>
    <property type="match status" value="2"/>
</dbReference>
<feature type="compositionally biased region" description="Acidic residues" evidence="12">
    <location>
        <begin position="341"/>
        <end position="350"/>
    </location>
</feature>
<evidence type="ECO:0000259" key="14">
    <source>
        <dbReference type="PROSITE" id="PS50846"/>
    </source>
</evidence>
<keyword evidence="9 13" id="KW-1133">Transmembrane helix</keyword>
<dbReference type="EMBL" id="JBHUDK010000007">
    <property type="protein sequence ID" value="MFD1599154.1"/>
    <property type="molecule type" value="Genomic_DNA"/>
</dbReference>
<dbReference type="PROSITE" id="PS00154">
    <property type="entry name" value="ATPASE_E1_E2"/>
    <property type="match status" value="1"/>
</dbReference>
<keyword evidence="8" id="KW-1278">Translocase</keyword>
<dbReference type="NCBIfam" id="TIGR01494">
    <property type="entry name" value="ATPase_P-type"/>
    <property type="match status" value="2"/>
</dbReference>
<dbReference type="SUPFAM" id="SSF56784">
    <property type="entry name" value="HAD-like"/>
    <property type="match status" value="1"/>
</dbReference>
<keyword evidence="5" id="KW-0677">Repeat</keyword>